<dbReference type="NCBIfam" id="NF008473">
    <property type="entry name" value="PRK11370.1"/>
    <property type="match status" value="1"/>
</dbReference>
<comment type="similarity">
    <text evidence="1">Belongs to the YciI family.</text>
</comment>
<keyword evidence="4" id="KW-1185">Reference proteome</keyword>
<dbReference type="AlphaFoldDB" id="A0A4V2W5I5"/>
<gene>
    <name evidence="3" type="ORF">EDC52_101265</name>
</gene>
<dbReference type="Gene3D" id="3.30.70.1060">
    <property type="entry name" value="Dimeric alpha+beta barrel"/>
    <property type="match status" value="1"/>
</dbReference>
<comment type="caution">
    <text evidence="3">The sequence shown here is derived from an EMBL/GenBank/DDBJ whole genome shotgun (WGS) entry which is preliminary data.</text>
</comment>
<dbReference type="SUPFAM" id="SSF54909">
    <property type="entry name" value="Dimeric alpha+beta barrel"/>
    <property type="match status" value="1"/>
</dbReference>
<dbReference type="PANTHER" id="PTHR33606:SF3">
    <property type="entry name" value="PROTEIN YCII"/>
    <property type="match status" value="1"/>
</dbReference>
<proteinExistence type="inferred from homology"/>
<reference evidence="3 4" key="1">
    <citation type="submission" date="2019-03" db="EMBL/GenBank/DDBJ databases">
        <title>Genomic Encyclopedia of Type Strains, Phase IV (KMG-IV): sequencing the most valuable type-strain genomes for metagenomic binning, comparative biology and taxonomic classification.</title>
        <authorList>
            <person name="Goeker M."/>
        </authorList>
    </citation>
    <scope>NUCLEOTIDE SEQUENCE [LARGE SCALE GENOMIC DNA]</scope>
    <source>
        <strain evidence="3 4">DSM 19580</strain>
    </source>
</reference>
<dbReference type="InterPro" id="IPR011008">
    <property type="entry name" value="Dimeric_a/b-barrel"/>
</dbReference>
<evidence type="ECO:0000313" key="4">
    <source>
        <dbReference type="Proteomes" id="UP000295719"/>
    </source>
</evidence>
<sequence>MPIVALVYGWTGANKSLRSGFHYHNVKHFTKLDPLGVSTVLYVIYAEDVKDSLEKRLSVRPTHLARLQVLQDQGRLVTAGPMPAIDSNEPGAAGFTGSTVIAEFTSLEAAQAWADADPYVAAGVYKTVTVKPFRKVF</sequence>
<evidence type="ECO:0000259" key="2">
    <source>
        <dbReference type="Pfam" id="PF03795"/>
    </source>
</evidence>
<evidence type="ECO:0000256" key="1">
    <source>
        <dbReference type="ARBA" id="ARBA00007689"/>
    </source>
</evidence>
<feature type="domain" description="YCII-related" evidence="2">
    <location>
        <begin position="41"/>
        <end position="134"/>
    </location>
</feature>
<dbReference type="Proteomes" id="UP000295719">
    <property type="component" value="Unassembled WGS sequence"/>
</dbReference>
<dbReference type="InterPro" id="IPR005545">
    <property type="entry name" value="YCII"/>
</dbReference>
<dbReference type="EMBL" id="SMCR01000001">
    <property type="protein sequence ID" value="TCV99925.1"/>
    <property type="molecule type" value="Genomic_DNA"/>
</dbReference>
<accession>A0A4V2W5I5</accession>
<dbReference type="InterPro" id="IPR051807">
    <property type="entry name" value="Sec-metab_biosynth-assoc"/>
</dbReference>
<dbReference type="PANTHER" id="PTHR33606">
    <property type="entry name" value="PROTEIN YCII"/>
    <property type="match status" value="1"/>
</dbReference>
<organism evidence="3 4">
    <name type="scientific">Biostraticola tofi</name>
    <dbReference type="NCBI Taxonomy" id="466109"/>
    <lineage>
        <taxon>Bacteria</taxon>
        <taxon>Pseudomonadati</taxon>
        <taxon>Pseudomonadota</taxon>
        <taxon>Gammaproteobacteria</taxon>
        <taxon>Enterobacterales</taxon>
        <taxon>Bruguierivoracaceae</taxon>
        <taxon>Biostraticola</taxon>
    </lineage>
</organism>
<protein>
    <recommendedName>
        <fullName evidence="2">YCII-related domain-containing protein</fullName>
    </recommendedName>
</protein>
<evidence type="ECO:0000313" key="3">
    <source>
        <dbReference type="EMBL" id="TCV99925.1"/>
    </source>
</evidence>
<dbReference type="Pfam" id="PF03795">
    <property type="entry name" value="YCII"/>
    <property type="match status" value="1"/>
</dbReference>
<name>A0A4V2W5I5_9GAMM</name>